<evidence type="ECO:0000313" key="2">
    <source>
        <dbReference type="Proteomes" id="UP000034448"/>
    </source>
</evidence>
<reference evidence="1 2" key="1">
    <citation type="journal article" date="2015" name="Nature">
        <title>rRNA introns, odd ribosomes, and small enigmatic genomes across a large radiation of phyla.</title>
        <authorList>
            <person name="Brown C.T."/>
            <person name="Hug L.A."/>
            <person name="Thomas B.C."/>
            <person name="Sharon I."/>
            <person name="Castelle C.J."/>
            <person name="Singh A."/>
            <person name="Wilkins M.J."/>
            <person name="Williams K.H."/>
            <person name="Banfield J.F."/>
        </authorList>
    </citation>
    <scope>NUCLEOTIDE SEQUENCE [LARGE SCALE GENOMIC DNA]</scope>
</reference>
<protein>
    <recommendedName>
        <fullName evidence="3">DUF4177 domain-containing protein</fullName>
    </recommendedName>
</protein>
<name>A0A0G0HSK1_9BACT</name>
<dbReference type="AlphaFoldDB" id="A0A0G0HSK1"/>
<dbReference type="EMBL" id="LBSJ01000025">
    <property type="protein sequence ID" value="KKQ15024.1"/>
    <property type="molecule type" value="Genomic_DNA"/>
</dbReference>
<comment type="caution">
    <text evidence="1">The sequence shown here is derived from an EMBL/GenBank/DDBJ whole genome shotgun (WGS) entry which is preliminary data.</text>
</comment>
<sequence length="96" mass="10942">MSSQKWEYGQLHLYTPEKFAGDEISFQTPKEGGLWNSPRMFNNKAEALFQLGEEGWEMCGAYVTGLTLSMSEVVKGLQEGKSWPNSLAFMFKRPKQ</sequence>
<dbReference type="Proteomes" id="UP000034448">
    <property type="component" value="Unassembled WGS sequence"/>
</dbReference>
<evidence type="ECO:0008006" key="3">
    <source>
        <dbReference type="Google" id="ProtNLM"/>
    </source>
</evidence>
<proteinExistence type="predicted"/>
<evidence type="ECO:0000313" key="1">
    <source>
        <dbReference type="EMBL" id="KKQ15024.1"/>
    </source>
</evidence>
<organism evidence="1 2">
    <name type="scientific">Candidatus Daviesbacteria bacterium GW2011_GWA1_36_8</name>
    <dbReference type="NCBI Taxonomy" id="1618417"/>
    <lineage>
        <taxon>Bacteria</taxon>
        <taxon>Candidatus Daviesiibacteriota</taxon>
    </lineage>
</organism>
<accession>A0A0G0HSK1</accession>
<gene>
    <name evidence="1" type="ORF">US28_C0025G0047</name>
</gene>